<comment type="subcellular location">
    <subcellularLocation>
        <location evidence="1">Cell membrane</location>
        <topology evidence="1">Multi-pass membrane protein</topology>
    </subcellularLocation>
</comment>
<dbReference type="InterPro" id="IPR011865">
    <property type="entry name" value="CysT_permease"/>
</dbReference>
<evidence type="ECO:0000256" key="2">
    <source>
        <dbReference type="ARBA" id="ARBA00011779"/>
    </source>
</evidence>
<evidence type="ECO:0000256" key="3">
    <source>
        <dbReference type="ARBA" id="ARBA00022448"/>
    </source>
</evidence>
<feature type="transmembrane region" description="Helical" evidence="9">
    <location>
        <begin position="46"/>
        <end position="70"/>
    </location>
</feature>
<comment type="subunit">
    <text evidence="2">The complex is composed of two ATP-binding proteins (CysA), two transmembrane proteins (CysT and CysW) and a solute-binding protein (CysP).</text>
</comment>
<keyword evidence="4 9" id="KW-0812">Transmembrane</keyword>
<comment type="function">
    <text evidence="9">Part of the ABC transporter complex (TC 3.A.1.6.1) involved in sulfate/thiosulfate import.</text>
</comment>
<evidence type="ECO:0000313" key="13">
    <source>
        <dbReference type="Proteomes" id="UP001202887"/>
    </source>
</evidence>
<evidence type="ECO:0000256" key="1">
    <source>
        <dbReference type="ARBA" id="ARBA00004651"/>
    </source>
</evidence>
<dbReference type="CDD" id="cd06261">
    <property type="entry name" value="TM_PBP2"/>
    <property type="match status" value="1"/>
</dbReference>
<dbReference type="InterPro" id="IPR000515">
    <property type="entry name" value="MetI-like"/>
</dbReference>
<reference evidence="12" key="2">
    <citation type="submission" date="2022-03" db="EMBL/GenBank/DDBJ databases">
        <authorList>
            <person name="Ryngajllo M."/>
            <person name="Jacek P."/>
            <person name="Kubiak K."/>
        </authorList>
    </citation>
    <scope>NUCLEOTIDE SEQUENCE</scope>
    <source>
        <strain evidence="12">SI1</strain>
    </source>
</reference>
<evidence type="ECO:0000256" key="10">
    <source>
        <dbReference type="SAM" id="MobiDB-lite"/>
    </source>
</evidence>
<keyword evidence="5 9" id="KW-1133">Transmembrane helix</keyword>
<organism evidence="12 13">
    <name type="scientific">Novacetimonas hansenii</name>
    <name type="common">Komagataeibacter hansenii</name>
    <dbReference type="NCBI Taxonomy" id="436"/>
    <lineage>
        <taxon>Bacteria</taxon>
        <taxon>Pseudomonadati</taxon>
        <taxon>Pseudomonadota</taxon>
        <taxon>Alphaproteobacteria</taxon>
        <taxon>Acetobacterales</taxon>
        <taxon>Acetobacteraceae</taxon>
        <taxon>Novacetimonas</taxon>
    </lineage>
</organism>
<feature type="region of interest" description="Disordered" evidence="10">
    <location>
        <begin position="1"/>
        <end position="25"/>
    </location>
</feature>
<evidence type="ECO:0000256" key="7">
    <source>
        <dbReference type="ARBA" id="ARBA00023136"/>
    </source>
</evidence>
<evidence type="ECO:0000259" key="11">
    <source>
        <dbReference type="PROSITE" id="PS50928"/>
    </source>
</evidence>
<feature type="transmembrane region" description="Helical" evidence="9">
    <location>
        <begin position="177"/>
        <end position="200"/>
    </location>
</feature>
<comment type="caution">
    <text evidence="9">Lacks conserved residue(s) required for the propagation of feature annotation.</text>
</comment>
<evidence type="ECO:0000256" key="9">
    <source>
        <dbReference type="RuleBase" id="RU366001"/>
    </source>
</evidence>
<comment type="caution">
    <text evidence="12">The sequence shown here is derived from an EMBL/GenBank/DDBJ whole genome shotgun (WGS) entry which is preliminary data.</text>
</comment>
<dbReference type="PANTHER" id="PTHR30406">
    <property type="entry name" value="SULFATE TRANSPORT SYSTEM PERMEASE PROTEIN"/>
    <property type="match status" value="1"/>
</dbReference>
<feature type="transmembrane region" description="Helical" evidence="9">
    <location>
        <begin position="284"/>
        <end position="303"/>
    </location>
</feature>
<evidence type="ECO:0000256" key="6">
    <source>
        <dbReference type="ARBA" id="ARBA00023032"/>
    </source>
</evidence>
<gene>
    <name evidence="12" type="primary">cysT</name>
    <name evidence="12" type="ORF">K1W68_14040</name>
</gene>
<feature type="transmembrane region" description="Helical" evidence="9">
    <location>
        <begin position="221"/>
        <end position="243"/>
    </location>
</feature>
<dbReference type="EMBL" id="JAIBCX010000053">
    <property type="protein sequence ID" value="MCJ8355096.1"/>
    <property type="molecule type" value="Genomic_DNA"/>
</dbReference>
<proteinExistence type="inferred from homology"/>
<dbReference type="InterPro" id="IPR005667">
    <property type="entry name" value="Sulph_transpt2"/>
</dbReference>
<evidence type="ECO:0000256" key="8">
    <source>
        <dbReference type="ARBA" id="ARBA00025323"/>
    </source>
</evidence>
<dbReference type="SUPFAM" id="SSF161098">
    <property type="entry name" value="MetI-like"/>
    <property type="match status" value="1"/>
</dbReference>
<accession>A0AAW5ETF8</accession>
<keyword evidence="6 9" id="KW-0764">Sulfate transport</keyword>
<dbReference type="GO" id="GO:0005886">
    <property type="term" value="C:plasma membrane"/>
    <property type="evidence" value="ECO:0007669"/>
    <property type="project" value="UniProtKB-SubCell"/>
</dbReference>
<keyword evidence="7 9" id="KW-0472">Membrane</keyword>
<protein>
    <recommendedName>
        <fullName evidence="9">Sulfate transport system permease protein CysT</fullName>
    </recommendedName>
</protein>
<keyword evidence="3 9" id="KW-0813">Transport</keyword>
<reference evidence="12" key="1">
    <citation type="journal article" date="2021" name="Polymers (Basel)">
        <title>Highly Stretchable Bacterial Cellulose Produced by Komagataeibacter hansenii SI1.</title>
        <authorList>
            <person name="Cielecka I."/>
            <person name="Ryngajllo M."/>
            <person name="Maniukiewicz W."/>
            <person name="Bielecki S."/>
        </authorList>
    </citation>
    <scope>NUCLEOTIDE SEQUENCE</scope>
    <source>
        <strain evidence="12">SI1</strain>
    </source>
</reference>
<dbReference type="Pfam" id="PF00528">
    <property type="entry name" value="BPD_transp_1"/>
    <property type="match status" value="1"/>
</dbReference>
<name>A0AAW5ETF8_NOVHA</name>
<dbReference type="GO" id="GO:0015419">
    <property type="term" value="F:ABC-type sulfate transporter activity"/>
    <property type="evidence" value="ECO:0007669"/>
    <property type="project" value="UniProtKB-UniRule"/>
</dbReference>
<evidence type="ECO:0000256" key="5">
    <source>
        <dbReference type="ARBA" id="ARBA00022989"/>
    </source>
</evidence>
<evidence type="ECO:0000313" key="12">
    <source>
        <dbReference type="EMBL" id="MCJ8355096.1"/>
    </source>
</evidence>
<feature type="transmembrane region" description="Helical" evidence="9">
    <location>
        <begin position="135"/>
        <end position="157"/>
    </location>
</feature>
<dbReference type="Gene3D" id="1.10.3720.10">
    <property type="entry name" value="MetI-like"/>
    <property type="match status" value="1"/>
</dbReference>
<comment type="function">
    <text evidence="8">Part of the ABC transporter complex CysAWTP (TC 3.A.1.6.1) involved in sulfate/thiosulfate import. Probably responsible for the translocation of the substrate across the membrane.</text>
</comment>
<dbReference type="PROSITE" id="PS50928">
    <property type="entry name" value="ABC_TM1"/>
    <property type="match status" value="1"/>
</dbReference>
<feature type="domain" description="ABC transmembrane type-1" evidence="11">
    <location>
        <begin position="97"/>
        <end position="301"/>
    </location>
</feature>
<dbReference type="AlphaFoldDB" id="A0AAW5ETF8"/>
<comment type="similarity">
    <text evidence="9">Belongs to the binding-protein-dependent transport system permease family. CysTW subfamily.</text>
</comment>
<dbReference type="RefSeq" id="WP_247067673.1">
    <property type="nucleotide sequence ID" value="NZ_JAIBCX010000053.1"/>
</dbReference>
<dbReference type="Proteomes" id="UP001202887">
    <property type="component" value="Unassembled WGS sequence"/>
</dbReference>
<dbReference type="PANTHER" id="PTHR30406:SF8">
    <property type="entry name" value="SULFATE TRANSPORT SYSTEM PERMEASE PROTEIN CYST"/>
    <property type="match status" value="1"/>
</dbReference>
<sequence length="316" mass="32743">MTSGPMTPAHDMDGAGMAGHGAARQGAGGHAPFTLWRRRRDGLPGFGVGLSLTLGWLGVLVILPLLALLARPWAQGVGSGLGAFAHIVHDGRMLAALRVSFVSALVAAALDVVAGVVIAWGLVRARVPGWRVIDALVELPFALPTAVVGITMATLYGPHGWVGAPLSHLGMKVAFTPLGIVVALMFVGLPFVVRTVVPVLRALPPEAEEVARTLGATRAQVVARVVMPALYPALLTAFAMAFARGVGEYGSVIFIAGNQPYHTEIAPLLIVIRLQEYDTQGASLIGLVLVAIAMASLGVIAWVRRHVGRGGAGGAI</sequence>
<dbReference type="InterPro" id="IPR035906">
    <property type="entry name" value="MetI-like_sf"/>
</dbReference>
<dbReference type="NCBIfam" id="TIGR02139">
    <property type="entry name" value="permease_CysT"/>
    <property type="match status" value="1"/>
</dbReference>
<feature type="transmembrane region" description="Helical" evidence="9">
    <location>
        <begin position="101"/>
        <end position="123"/>
    </location>
</feature>
<evidence type="ECO:0000256" key="4">
    <source>
        <dbReference type="ARBA" id="ARBA00022692"/>
    </source>
</evidence>
<dbReference type="NCBIfam" id="TIGR00969">
    <property type="entry name" value="3a0106s02"/>
    <property type="match status" value="1"/>
</dbReference>